<accession>A0ABU3QY03</accession>
<comment type="caution">
    <text evidence="2">The sequence shown here is derived from an EMBL/GenBank/DDBJ whole genome shotgun (WGS) entry which is preliminary data.</text>
</comment>
<dbReference type="InterPro" id="IPR013762">
    <property type="entry name" value="Integrase-like_cat_sf"/>
</dbReference>
<dbReference type="SUPFAM" id="SSF56349">
    <property type="entry name" value="DNA breaking-rejoining enzymes"/>
    <property type="match status" value="1"/>
</dbReference>
<dbReference type="Gene3D" id="1.10.443.10">
    <property type="entry name" value="Intergrase catalytic core"/>
    <property type="match status" value="1"/>
</dbReference>
<sequence length="676" mass="77116">MMSELNTIVNCITDVNNTIKIKRLSTNEIQTLSHLIVWESETFDGQKTIFGGVRFKYSLKEKGVLINTGSIIFDYEIKAIMVASLHLGMVVGGSPLEWKSVMSRVNILKRFCIFLQVRNYSSFRDMDELPELKLRNLLIDFMYVPKEEGGLAADIFTSLIKAARDSLKLLHIYGLVEEQPFSLLLDELTINKIRKHENQHRLKHSIIPTLVMKSLIQASTEYLNSVKANINSIIDTHKKANERIEGSGINNSKHIILSVKGKLKSDLTIVTALIKDLNLHVYTLILAFTGMRFNEVFELKNNCHSSKMESGEKIYTIRSLLSKTTEGVLELDWIANEVVFEAIDLLSKVNEVYKERAILLLEHQSHILSDSQIREYRYGLKRNRLLGISHNKGTVRFVTSYSLHDKGSFASLIRHSFKVTASDIEQLEKMGCNYQSVSQTSGKRGLKYKVGDTFNFTAHQFRHTFAWFIIANRLGDLDDIKYQFKHLKNMMSLIYSERGFESLNELRSVIEYFETLTNSQAIENIVESAKRNEVTGGGGDKLSKFLAKINSNQSQVIYTTAQQPHFNNTQELIDFSTKHGTIIRGLPHGYCTKGVECKIKNASDPSHCLYCDTYYVTPKHLPYWEAIKKSCENKIERINELPDSSKYQAYFTGLKDNLNAANKIIDKLTPALKKQS</sequence>
<dbReference type="Proteomes" id="UP001257914">
    <property type="component" value="Unassembled WGS sequence"/>
</dbReference>
<dbReference type="EMBL" id="JAWCUA010000003">
    <property type="protein sequence ID" value="MDU0112293.1"/>
    <property type="molecule type" value="Genomic_DNA"/>
</dbReference>
<organism evidence="2 3">
    <name type="scientific">Psychrosphaera aquimarina</name>
    <dbReference type="NCBI Taxonomy" id="2044854"/>
    <lineage>
        <taxon>Bacteria</taxon>
        <taxon>Pseudomonadati</taxon>
        <taxon>Pseudomonadota</taxon>
        <taxon>Gammaproteobacteria</taxon>
        <taxon>Alteromonadales</taxon>
        <taxon>Pseudoalteromonadaceae</taxon>
        <taxon>Psychrosphaera</taxon>
    </lineage>
</organism>
<evidence type="ECO:0000313" key="2">
    <source>
        <dbReference type="EMBL" id="MDU0112293.1"/>
    </source>
</evidence>
<protein>
    <submittedName>
        <fullName evidence="2">Integrase</fullName>
    </submittedName>
</protein>
<dbReference type="RefSeq" id="WP_315946048.1">
    <property type="nucleotide sequence ID" value="NZ_JAWCUA010000003.1"/>
</dbReference>
<evidence type="ECO:0000313" key="3">
    <source>
        <dbReference type="Proteomes" id="UP001257914"/>
    </source>
</evidence>
<keyword evidence="1" id="KW-0233">DNA recombination</keyword>
<reference evidence="2 3" key="1">
    <citation type="submission" date="2023-10" db="EMBL/GenBank/DDBJ databases">
        <title>Psychrosphaera aquimaarina strain SW33 isolated from seawater.</title>
        <authorList>
            <person name="Bayburt H."/>
            <person name="Kim J.M."/>
            <person name="Choi B.J."/>
            <person name="Jeon C.O."/>
        </authorList>
    </citation>
    <scope>NUCLEOTIDE SEQUENCE [LARGE SCALE GENOMIC DNA]</scope>
    <source>
        <strain evidence="2 3">KCTC 52743</strain>
    </source>
</reference>
<dbReference type="InterPro" id="IPR011010">
    <property type="entry name" value="DNA_brk_join_enz"/>
</dbReference>
<gene>
    <name evidence="2" type="ORF">RT723_04625</name>
</gene>
<keyword evidence="3" id="KW-1185">Reference proteome</keyword>
<evidence type="ECO:0000256" key="1">
    <source>
        <dbReference type="ARBA" id="ARBA00023172"/>
    </source>
</evidence>
<proteinExistence type="predicted"/>
<name>A0ABU3QY03_9GAMM</name>